<proteinExistence type="predicted"/>
<evidence type="ECO:0000313" key="2">
    <source>
        <dbReference type="EMBL" id="CAC5365026.1"/>
    </source>
</evidence>
<sequence>MWTRLFQALLLVVLATCPEAYNKTCPHISQRTVRGHFVCTGSPTYYSCLFDTNRDNFKEYCKKPDFSAPGEYYVFTGSRRNIECKKTTYQPNSLWSNESSRCIFKKSLCIQIGQILYKLGSATEDTQCRCDYTKQYAFVVPPLNICSCTPSEEDCSCYIKQCEFGYILNADYQCKPQNQKSEAKCIDIENPGYI</sequence>
<name>A0A6J8AD97_MYTCO</name>
<organism evidence="2 3">
    <name type="scientific">Mytilus coruscus</name>
    <name type="common">Sea mussel</name>
    <dbReference type="NCBI Taxonomy" id="42192"/>
    <lineage>
        <taxon>Eukaryota</taxon>
        <taxon>Metazoa</taxon>
        <taxon>Spiralia</taxon>
        <taxon>Lophotrochozoa</taxon>
        <taxon>Mollusca</taxon>
        <taxon>Bivalvia</taxon>
        <taxon>Autobranchia</taxon>
        <taxon>Pteriomorphia</taxon>
        <taxon>Mytilida</taxon>
        <taxon>Mytiloidea</taxon>
        <taxon>Mytilidae</taxon>
        <taxon>Mytilinae</taxon>
        <taxon>Mytilus</taxon>
    </lineage>
</organism>
<dbReference type="Proteomes" id="UP000507470">
    <property type="component" value="Unassembled WGS sequence"/>
</dbReference>
<evidence type="ECO:0000313" key="3">
    <source>
        <dbReference type="Proteomes" id="UP000507470"/>
    </source>
</evidence>
<gene>
    <name evidence="2" type="ORF">MCOR_5854</name>
</gene>
<reference evidence="2 3" key="1">
    <citation type="submission" date="2020-06" db="EMBL/GenBank/DDBJ databases">
        <authorList>
            <person name="Li R."/>
            <person name="Bekaert M."/>
        </authorList>
    </citation>
    <scope>NUCLEOTIDE SEQUENCE [LARGE SCALE GENOMIC DNA]</scope>
    <source>
        <strain evidence="3">wild</strain>
    </source>
</reference>
<evidence type="ECO:0000256" key="1">
    <source>
        <dbReference type="SAM" id="SignalP"/>
    </source>
</evidence>
<dbReference type="EMBL" id="CACVKT020001098">
    <property type="protein sequence ID" value="CAC5365026.1"/>
    <property type="molecule type" value="Genomic_DNA"/>
</dbReference>
<dbReference type="AlphaFoldDB" id="A0A6J8AD97"/>
<keyword evidence="3" id="KW-1185">Reference proteome</keyword>
<accession>A0A6J8AD97</accession>
<keyword evidence="1" id="KW-0732">Signal</keyword>
<evidence type="ECO:0008006" key="4">
    <source>
        <dbReference type="Google" id="ProtNLM"/>
    </source>
</evidence>
<protein>
    <recommendedName>
        <fullName evidence="4">Chitin-binding type-2 domain-containing protein</fullName>
    </recommendedName>
</protein>
<dbReference type="OrthoDB" id="6169485at2759"/>
<feature type="signal peptide" evidence="1">
    <location>
        <begin position="1"/>
        <end position="20"/>
    </location>
</feature>
<feature type="chain" id="PRO_5026999498" description="Chitin-binding type-2 domain-containing protein" evidence="1">
    <location>
        <begin position="21"/>
        <end position="194"/>
    </location>
</feature>